<name>A0ABZ1UEE2_9ACTN</name>
<proteinExistence type="predicted"/>
<protein>
    <submittedName>
        <fullName evidence="2">Carbohydrate-binding protein</fullName>
    </submittedName>
</protein>
<dbReference type="RefSeq" id="WP_328959151.1">
    <property type="nucleotide sequence ID" value="NZ_CP108110.1"/>
</dbReference>
<dbReference type="InterPro" id="IPR005084">
    <property type="entry name" value="CBM6"/>
</dbReference>
<evidence type="ECO:0000313" key="2">
    <source>
        <dbReference type="EMBL" id="WUQ88621.1"/>
    </source>
</evidence>
<sequence>MRGYQLVAGPSGVFRADEALVPRGTVDTDHAGHSGAGFVNLENTQGSYAEWTVRAAAASTASLELRYANGSAADRPMDISVNGTRIAAGRAFPPTANWDTWATAALPVSLKAGANTVRFTSTTADGGPNLDRITVR</sequence>
<dbReference type="EMBL" id="CP108110">
    <property type="protein sequence ID" value="WUQ88621.1"/>
    <property type="molecule type" value="Genomic_DNA"/>
</dbReference>
<dbReference type="Gene3D" id="2.60.120.260">
    <property type="entry name" value="Galactose-binding domain-like"/>
    <property type="match status" value="1"/>
</dbReference>
<dbReference type="Proteomes" id="UP001432222">
    <property type="component" value="Chromosome"/>
</dbReference>
<dbReference type="CDD" id="cd04082">
    <property type="entry name" value="CBM35_pectate_lyase-like"/>
    <property type="match status" value="1"/>
</dbReference>
<organism evidence="2 3">
    <name type="scientific">Kitasatospora purpeofusca</name>
    <dbReference type="NCBI Taxonomy" id="67352"/>
    <lineage>
        <taxon>Bacteria</taxon>
        <taxon>Bacillati</taxon>
        <taxon>Actinomycetota</taxon>
        <taxon>Actinomycetes</taxon>
        <taxon>Kitasatosporales</taxon>
        <taxon>Streptomycetaceae</taxon>
        <taxon>Kitasatospora</taxon>
    </lineage>
</organism>
<keyword evidence="3" id="KW-1185">Reference proteome</keyword>
<reference evidence="2" key="1">
    <citation type="submission" date="2022-10" db="EMBL/GenBank/DDBJ databases">
        <title>The complete genomes of actinobacterial strains from the NBC collection.</title>
        <authorList>
            <person name="Joergensen T.S."/>
            <person name="Alvarez Arevalo M."/>
            <person name="Sterndorff E.B."/>
            <person name="Faurdal D."/>
            <person name="Vuksanovic O."/>
            <person name="Mourched A.-S."/>
            <person name="Charusanti P."/>
            <person name="Shaw S."/>
            <person name="Blin K."/>
            <person name="Weber T."/>
        </authorList>
    </citation>
    <scope>NUCLEOTIDE SEQUENCE</scope>
    <source>
        <strain evidence="2">NBC_00222</strain>
    </source>
</reference>
<evidence type="ECO:0000313" key="3">
    <source>
        <dbReference type="Proteomes" id="UP001432222"/>
    </source>
</evidence>
<evidence type="ECO:0000259" key="1">
    <source>
        <dbReference type="PROSITE" id="PS51175"/>
    </source>
</evidence>
<dbReference type="SUPFAM" id="SSF49785">
    <property type="entry name" value="Galactose-binding domain-like"/>
    <property type="match status" value="1"/>
</dbReference>
<feature type="domain" description="CBM6" evidence="1">
    <location>
        <begin position="12"/>
        <end position="136"/>
    </location>
</feature>
<dbReference type="InterPro" id="IPR008979">
    <property type="entry name" value="Galactose-bd-like_sf"/>
</dbReference>
<accession>A0ABZ1UEE2</accession>
<dbReference type="Pfam" id="PF03422">
    <property type="entry name" value="CBM_6"/>
    <property type="match status" value="1"/>
</dbReference>
<dbReference type="PROSITE" id="PS51175">
    <property type="entry name" value="CBM6"/>
    <property type="match status" value="1"/>
</dbReference>
<gene>
    <name evidence="2" type="ORF">OHA16_02510</name>
</gene>